<evidence type="ECO:0000313" key="1">
    <source>
        <dbReference type="EMBL" id="CAB5021445.1"/>
    </source>
</evidence>
<accession>A0A6J7QX06</accession>
<dbReference type="AlphaFoldDB" id="A0A6J7QX06"/>
<sequence length="148" mass="15607">MRIHDERVGALDSNVAIANPGGEHACATVGAIDVEPPVVLRRYVGRGGEVIDDPGICGAARRDDRRYIAQIMIAVECLAKESPLESAVESGHDERIHPGDVQGVANGGVRLIAHDDAHSNLRQAALDALSTGHVAGDDECREVACRTA</sequence>
<proteinExistence type="predicted"/>
<dbReference type="EMBL" id="CAFBPD010000266">
    <property type="protein sequence ID" value="CAB5021445.1"/>
    <property type="molecule type" value="Genomic_DNA"/>
</dbReference>
<reference evidence="1" key="1">
    <citation type="submission" date="2020-05" db="EMBL/GenBank/DDBJ databases">
        <authorList>
            <person name="Chiriac C."/>
            <person name="Salcher M."/>
            <person name="Ghai R."/>
            <person name="Kavagutti S V."/>
        </authorList>
    </citation>
    <scope>NUCLEOTIDE SEQUENCE</scope>
</reference>
<name>A0A6J7QX06_9ZZZZ</name>
<organism evidence="1">
    <name type="scientific">freshwater metagenome</name>
    <dbReference type="NCBI Taxonomy" id="449393"/>
    <lineage>
        <taxon>unclassified sequences</taxon>
        <taxon>metagenomes</taxon>
        <taxon>ecological metagenomes</taxon>
    </lineage>
</organism>
<gene>
    <name evidence="1" type="ORF">UFOPK4061_01421</name>
</gene>
<protein>
    <submittedName>
        <fullName evidence="1">Unannotated protein</fullName>
    </submittedName>
</protein>